<feature type="compositionally biased region" description="Basic and acidic residues" evidence="7">
    <location>
        <begin position="349"/>
        <end position="360"/>
    </location>
</feature>
<dbReference type="PANTHER" id="PTHR45967">
    <property type="entry name" value="G-BOX-BINDING FACTOR 3-RELATED"/>
    <property type="match status" value="1"/>
</dbReference>
<organism evidence="9">
    <name type="scientific">Micromonas pusilla</name>
    <name type="common">Picoplanktonic green alga</name>
    <name type="synonym">Chromulina pusilla</name>
    <dbReference type="NCBI Taxonomy" id="38833"/>
    <lineage>
        <taxon>Eukaryota</taxon>
        <taxon>Viridiplantae</taxon>
        <taxon>Chlorophyta</taxon>
        <taxon>Mamiellophyceae</taxon>
        <taxon>Mamiellales</taxon>
        <taxon>Mamiellaceae</taxon>
        <taxon>Micromonas</taxon>
    </lineage>
</organism>
<protein>
    <recommendedName>
        <fullName evidence="8">BZIP domain-containing protein</fullName>
    </recommendedName>
</protein>
<dbReference type="GO" id="GO:0043565">
    <property type="term" value="F:sequence-specific DNA binding"/>
    <property type="evidence" value="ECO:0007669"/>
    <property type="project" value="InterPro"/>
</dbReference>
<keyword evidence="3" id="KW-0805">Transcription regulation</keyword>
<dbReference type="GO" id="GO:0005634">
    <property type="term" value="C:nucleus"/>
    <property type="evidence" value="ECO:0007669"/>
    <property type="project" value="UniProtKB-SubCell"/>
</dbReference>
<reference evidence="9" key="1">
    <citation type="submission" date="2021-01" db="EMBL/GenBank/DDBJ databases">
        <authorList>
            <person name="Corre E."/>
            <person name="Pelletier E."/>
            <person name="Niang G."/>
            <person name="Scheremetjew M."/>
            <person name="Finn R."/>
            <person name="Kale V."/>
            <person name="Holt S."/>
            <person name="Cochrane G."/>
            <person name="Meng A."/>
            <person name="Brown T."/>
            <person name="Cohen L."/>
        </authorList>
    </citation>
    <scope>NUCLEOTIDE SEQUENCE</scope>
    <source>
        <strain evidence="9">RCC1614</strain>
    </source>
</reference>
<feature type="region of interest" description="Disordered" evidence="7">
    <location>
        <begin position="109"/>
        <end position="142"/>
    </location>
</feature>
<dbReference type="Gene3D" id="1.20.5.170">
    <property type="match status" value="1"/>
</dbReference>
<feature type="compositionally biased region" description="Basic and acidic residues" evidence="7">
    <location>
        <begin position="215"/>
        <end position="226"/>
    </location>
</feature>
<dbReference type="SUPFAM" id="SSF57959">
    <property type="entry name" value="Leucine zipper domain"/>
    <property type="match status" value="1"/>
</dbReference>
<dbReference type="InterPro" id="IPR046347">
    <property type="entry name" value="bZIP_sf"/>
</dbReference>
<evidence type="ECO:0000313" key="9">
    <source>
        <dbReference type="EMBL" id="CAD8246041.1"/>
    </source>
</evidence>
<feature type="compositionally biased region" description="Polar residues" evidence="7">
    <location>
        <begin position="1"/>
        <end position="13"/>
    </location>
</feature>
<feature type="domain" description="BZIP" evidence="8">
    <location>
        <begin position="111"/>
        <end position="174"/>
    </location>
</feature>
<evidence type="ECO:0000256" key="1">
    <source>
        <dbReference type="ARBA" id="ARBA00004123"/>
    </source>
</evidence>
<dbReference type="InterPro" id="IPR004827">
    <property type="entry name" value="bZIP"/>
</dbReference>
<feature type="region of interest" description="Disordered" evidence="7">
    <location>
        <begin position="334"/>
        <end position="360"/>
    </location>
</feature>
<feature type="region of interest" description="Disordered" evidence="7">
    <location>
        <begin position="1"/>
        <end position="42"/>
    </location>
</feature>
<evidence type="ECO:0000256" key="7">
    <source>
        <dbReference type="SAM" id="MobiDB-lite"/>
    </source>
</evidence>
<keyword evidence="5" id="KW-0804">Transcription</keyword>
<evidence type="ECO:0000256" key="5">
    <source>
        <dbReference type="ARBA" id="ARBA00023163"/>
    </source>
</evidence>
<dbReference type="CDD" id="cd14702">
    <property type="entry name" value="bZIP_plant_GBF1"/>
    <property type="match status" value="1"/>
</dbReference>
<dbReference type="PROSITE" id="PS50217">
    <property type="entry name" value="BZIP"/>
    <property type="match status" value="1"/>
</dbReference>
<comment type="subcellular location">
    <subcellularLocation>
        <location evidence="1">Nucleus</location>
    </subcellularLocation>
</comment>
<evidence type="ECO:0000259" key="8">
    <source>
        <dbReference type="PROSITE" id="PS50217"/>
    </source>
</evidence>
<proteinExistence type="inferred from homology"/>
<accession>A0A7R9TVC3</accession>
<feature type="compositionally biased region" description="Low complexity" evidence="7">
    <location>
        <begin position="241"/>
        <end position="252"/>
    </location>
</feature>
<dbReference type="EMBL" id="HBDY01013207">
    <property type="protein sequence ID" value="CAD8246041.1"/>
    <property type="molecule type" value="Transcribed_RNA"/>
</dbReference>
<dbReference type="InterPro" id="IPR045314">
    <property type="entry name" value="bZIP_plant_GBF1"/>
</dbReference>
<dbReference type="Pfam" id="PF00170">
    <property type="entry name" value="bZIP_1"/>
    <property type="match status" value="1"/>
</dbReference>
<sequence>MIPGTSDQQQSAASGMDERFNAGVGTSGNTYAGNGGNGQGYYYQDANHGQFADAGFGQSAYAQQQQMGAYNNVSGSQPYWYTHGAYPEGANGAGVNGGTSNEVSIALRDRDVKTQRRKEANRESARRSKQRKKEESELLSSKAQELVKESVSLRAKLEKVQKQADKLYAENMELREQVMKSGGSLPPSPERVVPMKLPPPIELPASLLKDVDEAATRAAATKKDQSESPASKASKKDAKDTPAAAVAKSAKNTEAEDAMMSTMRSANEVFENPSEMGIPGLLTNEANVALGLGPSSTGAEAGGMMDRDNLFGPNGAGSLEDDVLLRGALRHSANFPGGKSFNSTGSEEDFIHRSDVGQGG</sequence>
<dbReference type="SMART" id="SM00338">
    <property type="entry name" value="BRLZ"/>
    <property type="match status" value="1"/>
</dbReference>
<dbReference type="PANTHER" id="PTHR45967:SF38">
    <property type="entry name" value="G-BOX-BINDING FACTOR 2"/>
    <property type="match status" value="1"/>
</dbReference>
<dbReference type="AlphaFoldDB" id="A0A7R9TVC3"/>
<keyword evidence="6" id="KW-0539">Nucleus</keyword>
<evidence type="ECO:0000256" key="2">
    <source>
        <dbReference type="ARBA" id="ARBA00007163"/>
    </source>
</evidence>
<comment type="similarity">
    <text evidence="2">Belongs to the bZIP family.</text>
</comment>
<evidence type="ECO:0000256" key="6">
    <source>
        <dbReference type="ARBA" id="ARBA00023242"/>
    </source>
</evidence>
<keyword evidence="4" id="KW-0238">DNA-binding</keyword>
<feature type="region of interest" description="Disordered" evidence="7">
    <location>
        <begin position="215"/>
        <end position="257"/>
    </location>
</feature>
<evidence type="ECO:0000256" key="3">
    <source>
        <dbReference type="ARBA" id="ARBA00023015"/>
    </source>
</evidence>
<dbReference type="InterPro" id="IPR044827">
    <property type="entry name" value="GBF-like"/>
</dbReference>
<dbReference type="GO" id="GO:0003700">
    <property type="term" value="F:DNA-binding transcription factor activity"/>
    <property type="evidence" value="ECO:0007669"/>
    <property type="project" value="InterPro"/>
</dbReference>
<gene>
    <name evidence="9" type="ORF">MPUS1402_LOCUS9999</name>
</gene>
<evidence type="ECO:0000256" key="4">
    <source>
        <dbReference type="ARBA" id="ARBA00023125"/>
    </source>
</evidence>
<name>A0A7R9TVC3_MICPS</name>
<feature type="compositionally biased region" description="Basic and acidic residues" evidence="7">
    <location>
        <begin position="109"/>
        <end position="136"/>
    </location>
</feature>